<keyword evidence="4" id="KW-1185">Reference proteome</keyword>
<dbReference type="InterPro" id="IPR009061">
    <property type="entry name" value="DNA-bd_dom_put_sf"/>
</dbReference>
<dbReference type="InterPro" id="IPR041657">
    <property type="entry name" value="HTH_17"/>
</dbReference>
<organism evidence="3 4">
    <name type="scientific">Aminobacter aganoensis</name>
    <dbReference type="NCBI Taxonomy" id="83264"/>
    <lineage>
        <taxon>Bacteria</taxon>
        <taxon>Pseudomonadati</taxon>
        <taxon>Pseudomonadota</taxon>
        <taxon>Alphaproteobacteria</taxon>
        <taxon>Hyphomicrobiales</taxon>
        <taxon>Phyllobacteriaceae</taxon>
        <taxon>Aminobacter</taxon>
    </lineage>
</organism>
<dbReference type="RefSeq" id="WP_184701877.1">
    <property type="nucleotide sequence ID" value="NZ_BAABEG010000001.1"/>
</dbReference>
<evidence type="ECO:0000313" key="4">
    <source>
        <dbReference type="Proteomes" id="UP000536262"/>
    </source>
</evidence>
<gene>
    <name evidence="3" type="ORF">GGR00_005037</name>
</gene>
<dbReference type="GO" id="GO:0003677">
    <property type="term" value="F:DNA binding"/>
    <property type="evidence" value="ECO:0007669"/>
    <property type="project" value="UniProtKB-KW"/>
</dbReference>
<comment type="caution">
    <text evidence="3">The sequence shown here is derived from an EMBL/GenBank/DDBJ whole genome shotgun (WGS) entry which is preliminary data.</text>
</comment>
<dbReference type="Pfam" id="PF12728">
    <property type="entry name" value="HTH_17"/>
    <property type="match status" value="1"/>
</dbReference>
<sequence length="95" mass="10833">MAKDTDELPRRFVRTKEAAHFVGLCARTMEKHRTYGTGPRYCKVGGRILYDIEDLREWIATSRRSSTSDTDTTDIPPAKPHAARAPAYVGRPRER</sequence>
<protein>
    <submittedName>
        <fullName evidence="3">Putative DNA-binding transcriptional regulator AlpA</fullName>
    </submittedName>
</protein>
<dbReference type="Proteomes" id="UP000536262">
    <property type="component" value="Unassembled WGS sequence"/>
</dbReference>
<reference evidence="3 4" key="1">
    <citation type="submission" date="2020-08" db="EMBL/GenBank/DDBJ databases">
        <title>Genomic Encyclopedia of Type Strains, Phase IV (KMG-IV): sequencing the most valuable type-strain genomes for metagenomic binning, comparative biology and taxonomic classification.</title>
        <authorList>
            <person name="Goeker M."/>
        </authorList>
    </citation>
    <scope>NUCLEOTIDE SEQUENCE [LARGE SCALE GENOMIC DNA]</scope>
    <source>
        <strain evidence="3 4">DSM 7051</strain>
    </source>
</reference>
<dbReference type="EMBL" id="JACHOU010000021">
    <property type="protein sequence ID" value="MBB6357216.1"/>
    <property type="molecule type" value="Genomic_DNA"/>
</dbReference>
<feature type="region of interest" description="Disordered" evidence="1">
    <location>
        <begin position="61"/>
        <end position="95"/>
    </location>
</feature>
<evidence type="ECO:0000256" key="1">
    <source>
        <dbReference type="SAM" id="MobiDB-lite"/>
    </source>
</evidence>
<feature type="compositionally biased region" description="Low complexity" evidence="1">
    <location>
        <begin position="61"/>
        <end position="76"/>
    </location>
</feature>
<name>A0A7X0FCI1_9HYPH</name>
<feature type="domain" description="Helix-turn-helix" evidence="2">
    <location>
        <begin position="14"/>
        <end position="61"/>
    </location>
</feature>
<proteinExistence type="predicted"/>
<dbReference type="AlphaFoldDB" id="A0A7X0FCI1"/>
<keyword evidence="3" id="KW-0238">DNA-binding</keyword>
<evidence type="ECO:0000313" key="3">
    <source>
        <dbReference type="EMBL" id="MBB6357216.1"/>
    </source>
</evidence>
<accession>A0A7X0FCI1</accession>
<dbReference type="SUPFAM" id="SSF46955">
    <property type="entry name" value="Putative DNA-binding domain"/>
    <property type="match status" value="1"/>
</dbReference>
<evidence type="ECO:0000259" key="2">
    <source>
        <dbReference type="Pfam" id="PF12728"/>
    </source>
</evidence>